<organism evidence="1 2">
    <name type="scientific">Pseudomonas phage PAE1</name>
    <dbReference type="NCBI Taxonomy" id="1718273"/>
    <lineage>
        <taxon>Viruses</taxon>
        <taxon>Duplodnaviria</taxon>
        <taxon>Heunggongvirae</taxon>
        <taxon>Uroviricota</taxon>
        <taxon>Caudoviricetes</taxon>
        <taxon>Mesyanzhinovviridae</taxon>
        <taxon>Rabinowitzvirinae</taxon>
        <taxon>Yuavirus</taxon>
        <taxon>Yuavirus PAE1</taxon>
        <taxon>Pseudomonas virus PAE1</taxon>
    </lineage>
</organism>
<evidence type="ECO:0000313" key="2">
    <source>
        <dbReference type="Proteomes" id="UP000204629"/>
    </source>
</evidence>
<evidence type="ECO:0000313" key="1">
    <source>
        <dbReference type="EMBL" id="ALF51548.1"/>
    </source>
</evidence>
<dbReference type="Proteomes" id="UP000204629">
    <property type="component" value="Segment"/>
</dbReference>
<reference evidence="1 2" key="1">
    <citation type="journal article" date="2016" name="Genome Announc.">
        <title>Genome Sequences of Pseudomonas oryzihabitans Phage POR1 and Pseudomonas aeruginosa Phage PAE1.</title>
        <authorList>
            <person name="Dyson Z.A."/>
            <person name="Seviour R.J."/>
            <person name="Tucci J."/>
            <person name="Petrovski S."/>
        </authorList>
    </citation>
    <scope>NUCLEOTIDE SEQUENCE [LARGE SCALE GENOMIC DNA]</scope>
</reference>
<dbReference type="KEGG" id="vg:26642077"/>
<accession>A0A0N9ERD2</accession>
<gene>
    <name evidence="1" type="ORF">PAE1_48</name>
</gene>
<proteinExistence type="predicted"/>
<dbReference type="EMBL" id="KT734862">
    <property type="protein sequence ID" value="ALF51548.1"/>
    <property type="molecule type" value="Genomic_DNA"/>
</dbReference>
<name>A0A0N9ERD2_9CAUD</name>
<sequence>MYWYWRNLRKSQKARFMKADQDWRVATKFQQTTFSRYFKQKEAAEAFSDRVENEVMKYILGQDPSDLKDAPLFELLSELYGESKK</sequence>
<dbReference type="RefSeq" id="YP_009215739.1">
    <property type="nucleotide sequence ID" value="NC_028980.1"/>
</dbReference>
<protein>
    <submittedName>
        <fullName evidence="1">Uncharacterized protein</fullName>
    </submittedName>
</protein>
<dbReference type="GeneID" id="26642077"/>
<keyword evidence="2" id="KW-1185">Reference proteome</keyword>